<evidence type="ECO:0000313" key="1">
    <source>
        <dbReference type="EMBL" id="OGN22297.1"/>
    </source>
</evidence>
<dbReference type="STRING" id="1802694.A2918_00030"/>
<sequence length="99" mass="11498">MDELNQGQQQVADRIGELLAESPLDEDIKQVLLDGIERLPEHLLFKLLDVLENEREQLEAVAFEVQLFLKEQKNNWEKTAQDQQKAADTIIDAWVEKLK</sequence>
<gene>
    <name evidence="1" type="ORF">A2918_00030</name>
</gene>
<accession>A0A1F8GAA2</accession>
<organism evidence="1 2">
    <name type="scientific">Candidatus Yanofskybacteria bacterium RIFCSPLOWO2_01_FULL_42_49</name>
    <dbReference type="NCBI Taxonomy" id="1802694"/>
    <lineage>
        <taxon>Bacteria</taxon>
        <taxon>Candidatus Yanofskyibacteriota</taxon>
    </lineage>
</organism>
<comment type="caution">
    <text evidence="1">The sequence shown here is derived from an EMBL/GenBank/DDBJ whole genome shotgun (WGS) entry which is preliminary data.</text>
</comment>
<dbReference type="AlphaFoldDB" id="A0A1F8GAA2"/>
<name>A0A1F8GAA2_9BACT</name>
<evidence type="ECO:0000313" key="2">
    <source>
        <dbReference type="Proteomes" id="UP000178227"/>
    </source>
</evidence>
<protein>
    <submittedName>
        <fullName evidence="1">Uncharacterized protein</fullName>
    </submittedName>
</protein>
<proteinExistence type="predicted"/>
<reference evidence="1 2" key="1">
    <citation type="journal article" date="2016" name="Nat. Commun.">
        <title>Thousands of microbial genomes shed light on interconnected biogeochemical processes in an aquifer system.</title>
        <authorList>
            <person name="Anantharaman K."/>
            <person name="Brown C.T."/>
            <person name="Hug L.A."/>
            <person name="Sharon I."/>
            <person name="Castelle C.J."/>
            <person name="Probst A.J."/>
            <person name="Thomas B.C."/>
            <person name="Singh A."/>
            <person name="Wilkins M.J."/>
            <person name="Karaoz U."/>
            <person name="Brodie E.L."/>
            <person name="Williams K.H."/>
            <person name="Hubbard S.S."/>
            <person name="Banfield J.F."/>
        </authorList>
    </citation>
    <scope>NUCLEOTIDE SEQUENCE [LARGE SCALE GENOMIC DNA]</scope>
</reference>
<dbReference type="EMBL" id="MGKI01000012">
    <property type="protein sequence ID" value="OGN22297.1"/>
    <property type="molecule type" value="Genomic_DNA"/>
</dbReference>
<dbReference type="Proteomes" id="UP000178227">
    <property type="component" value="Unassembled WGS sequence"/>
</dbReference>